<dbReference type="PROSITE" id="PS00061">
    <property type="entry name" value="ADH_SHORT"/>
    <property type="match status" value="1"/>
</dbReference>
<dbReference type="Pfam" id="PF00106">
    <property type="entry name" value="adh_short"/>
    <property type="match status" value="1"/>
</dbReference>
<dbReference type="InterPro" id="IPR036291">
    <property type="entry name" value="NAD(P)-bd_dom_sf"/>
</dbReference>
<dbReference type="EMBL" id="CAEZSR010000012">
    <property type="protein sequence ID" value="CAB4545130.1"/>
    <property type="molecule type" value="Genomic_DNA"/>
</dbReference>
<reference evidence="2" key="1">
    <citation type="submission" date="2020-05" db="EMBL/GenBank/DDBJ databases">
        <authorList>
            <person name="Chiriac C."/>
            <person name="Salcher M."/>
            <person name="Ghai R."/>
            <person name="Kavagutti S V."/>
        </authorList>
    </citation>
    <scope>NUCLEOTIDE SEQUENCE</scope>
</reference>
<dbReference type="SUPFAM" id="SSF51735">
    <property type="entry name" value="NAD(P)-binding Rossmann-fold domains"/>
    <property type="match status" value="1"/>
</dbReference>
<gene>
    <name evidence="2" type="ORF">UFOPK1493_00600</name>
</gene>
<evidence type="ECO:0000256" key="1">
    <source>
        <dbReference type="ARBA" id="ARBA00006484"/>
    </source>
</evidence>
<dbReference type="GO" id="GO:0016616">
    <property type="term" value="F:oxidoreductase activity, acting on the CH-OH group of donors, NAD or NADP as acceptor"/>
    <property type="evidence" value="ECO:0007669"/>
    <property type="project" value="TreeGrafter"/>
</dbReference>
<dbReference type="CDD" id="cd05233">
    <property type="entry name" value="SDR_c"/>
    <property type="match status" value="1"/>
</dbReference>
<dbReference type="PRINTS" id="PR00081">
    <property type="entry name" value="GDHRDH"/>
</dbReference>
<sequence length="179" mass="18490">MVCADIQETGKQTADDIVAAGGTATAVVMDVTKAADWDRTVAEAVRLHGTVDLLANIAGVVALDGPDTVVGLTEERWDHVVGVDLKGVWLGMRAVIPTMVEQGGGRICSVASMAALRGLPNLAAYSAAKGGVAALTRQAAIEHAADNILVNTVAPGTIDTPILAGVQPEHLKHSRLPMR</sequence>
<protein>
    <submittedName>
        <fullName evidence="2">Unannotated protein</fullName>
    </submittedName>
</protein>
<accession>A0A6J6C1B6</accession>
<comment type="similarity">
    <text evidence="1">Belongs to the short-chain dehydrogenases/reductases (SDR) family.</text>
</comment>
<dbReference type="InterPro" id="IPR002347">
    <property type="entry name" value="SDR_fam"/>
</dbReference>
<dbReference type="Gene3D" id="3.40.50.720">
    <property type="entry name" value="NAD(P)-binding Rossmann-like Domain"/>
    <property type="match status" value="1"/>
</dbReference>
<dbReference type="PANTHER" id="PTHR42760">
    <property type="entry name" value="SHORT-CHAIN DEHYDROGENASES/REDUCTASES FAMILY MEMBER"/>
    <property type="match status" value="1"/>
</dbReference>
<dbReference type="InterPro" id="IPR020904">
    <property type="entry name" value="Sc_DH/Rdtase_CS"/>
</dbReference>
<evidence type="ECO:0000313" key="2">
    <source>
        <dbReference type="EMBL" id="CAB4545130.1"/>
    </source>
</evidence>
<proteinExistence type="inferred from homology"/>
<organism evidence="2">
    <name type="scientific">freshwater metagenome</name>
    <dbReference type="NCBI Taxonomy" id="449393"/>
    <lineage>
        <taxon>unclassified sequences</taxon>
        <taxon>metagenomes</taxon>
        <taxon>ecological metagenomes</taxon>
    </lineage>
</organism>
<dbReference type="AlphaFoldDB" id="A0A6J6C1B6"/>
<name>A0A6J6C1B6_9ZZZZ</name>
<dbReference type="PRINTS" id="PR00080">
    <property type="entry name" value="SDRFAMILY"/>
</dbReference>